<dbReference type="Pfam" id="PF00376">
    <property type="entry name" value="MerR"/>
    <property type="match status" value="1"/>
</dbReference>
<dbReference type="GO" id="GO:0005507">
    <property type="term" value="F:copper ion binding"/>
    <property type="evidence" value="ECO:0007669"/>
    <property type="project" value="InterPro"/>
</dbReference>
<dbReference type="AlphaFoldDB" id="A0AA44XZ44"/>
<gene>
    <name evidence="7" type="primary">cueR</name>
    <name evidence="7" type="ORF">C6T65_15900</name>
</gene>
<keyword evidence="5" id="KW-0804">Transcription</keyword>
<dbReference type="InterPro" id="IPR009061">
    <property type="entry name" value="DNA-bd_dom_put_sf"/>
</dbReference>
<evidence type="ECO:0000313" key="7">
    <source>
        <dbReference type="EMBL" id="PRH41313.1"/>
    </source>
</evidence>
<dbReference type="GO" id="GO:0045893">
    <property type="term" value="P:positive regulation of DNA-templated transcription"/>
    <property type="evidence" value="ECO:0007669"/>
    <property type="project" value="InterPro"/>
</dbReference>
<dbReference type="NCBIfam" id="TIGR02044">
    <property type="entry name" value="CueR"/>
    <property type="match status" value="1"/>
</dbReference>
<dbReference type="InterPro" id="IPR011789">
    <property type="entry name" value="CueR"/>
</dbReference>
<dbReference type="SMART" id="SM00422">
    <property type="entry name" value="HTH_MERR"/>
    <property type="match status" value="1"/>
</dbReference>
<dbReference type="Gene3D" id="1.10.1660.10">
    <property type="match status" value="1"/>
</dbReference>
<keyword evidence="3" id="KW-0805">Transcription regulation</keyword>
<keyword evidence="4" id="KW-0238">DNA-binding</keyword>
<dbReference type="PANTHER" id="PTHR30204:SF94">
    <property type="entry name" value="HEAVY METAL-DEPENDENT TRANSCRIPTIONAL REGULATOR HI_0293-RELATED"/>
    <property type="match status" value="1"/>
</dbReference>
<feature type="domain" description="HTH merR-type" evidence="6">
    <location>
        <begin position="1"/>
        <end position="69"/>
    </location>
</feature>
<dbReference type="PROSITE" id="PS00552">
    <property type="entry name" value="HTH_MERR_1"/>
    <property type="match status" value="1"/>
</dbReference>
<dbReference type="CDD" id="cd01108">
    <property type="entry name" value="HTH_CueR"/>
    <property type="match status" value="1"/>
</dbReference>
<evidence type="ECO:0000313" key="8">
    <source>
        <dbReference type="Proteomes" id="UP000237632"/>
    </source>
</evidence>
<accession>A0AA44XZ44</accession>
<evidence type="ECO:0000256" key="5">
    <source>
        <dbReference type="ARBA" id="ARBA00023163"/>
    </source>
</evidence>
<name>A0AA44XZ44_BURVI</name>
<evidence type="ECO:0000256" key="1">
    <source>
        <dbReference type="ARBA" id="ARBA00004496"/>
    </source>
</evidence>
<evidence type="ECO:0000256" key="4">
    <source>
        <dbReference type="ARBA" id="ARBA00023125"/>
    </source>
</evidence>
<comment type="subcellular location">
    <subcellularLocation>
        <location evidence="1">Cytoplasm</location>
    </subcellularLocation>
</comment>
<dbReference type="PROSITE" id="PS50937">
    <property type="entry name" value="HTH_MERR_2"/>
    <property type="match status" value="1"/>
</dbReference>
<dbReference type="Pfam" id="PF09278">
    <property type="entry name" value="MerR-DNA-bind"/>
    <property type="match status" value="1"/>
</dbReference>
<dbReference type="InterPro" id="IPR047057">
    <property type="entry name" value="MerR_fam"/>
</dbReference>
<organism evidence="7 8">
    <name type="scientific">Burkholderia vietnamiensis</name>
    <dbReference type="NCBI Taxonomy" id="60552"/>
    <lineage>
        <taxon>Bacteria</taxon>
        <taxon>Pseudomonadati</taxon>
        <taxon>Pseudomonadota</taxon>
        <taxon>Betaproteobacteria</taxon>
        <taxon>Burkholderiales</taxon>
        <taxon>Burkholderiaceae</taxon>
        <taxon>Burkholderia</taxon>
        <taxon>Burkholderia cepacia complex</taxon>
    </lineage>
</organism>
<dbReference type="Proteomes" id="UP000237632">
    <property type="component" value="Unassembled WGS sequence"/>
</dbReference>
<dbReference type="GO" id="GO:0003700">
    <property type="term" value="F:DNA-binding transcription factor activity"/>
    <property type="evidence" value="ECO:0007669"/>
    <property type="project" value="InterPro"/>
</dbReference>
<dbReference type="InterPro" id="IPR000551">
    <property type="entry name" value="MerR-type_HTH_dom"/>
</dbReference>
<comment type="caution">
    <text evidence="7">The sequence shown here is derived from an EMBL/GenBank/DDBJ whole genome shotgun (WGS) entry which is preliminary data.</text>
</comment>
<dbReference type="InterPro" id="IPR015358">
    <property type="entry name" value="Tscrpt_reg_MerR_DNA-bd"/>
</dbReference>
<proteinExistence type="predicted"/>
<dbReference type="PRINTS" id="PR00040">
    <property type="entry name" value="HTHMERR"/>
</dbReference>
<dbReference type="GO" id="GO:0005737">
    <property type="term" value="C:cytoplasm"/>
    <property type="evidence" value="ECO:0007669"/>
    <property type="project" value="UniProtKB-SubCell"/>
</dbReference>
<sequence length="153" mass="16636">MNIGQAASASGVTPKMIRYYESINLVPAAGRTVGGYRIYGADDVQVLRFIHQARTLGFPIEQIRHLLALWQERDRASAEVKKIASLQIAELDTRIAELLEMRSALDHLASHCAGDDRPACPILESIDSGQEIRRLAHQSVASSATIGGLDSQG</sequence>
<evidence type="ECO:0000259" key="6">
    <source>
        <dbReference type="PROSITE" id="PS50937"/>
    </source>
</evidence>
<dbReference type="SUPFAM" id="SSF46955">
    <property type="entry name" value="Putative DNA-binding domain"/>
    <property type="match status" value="1"/>
</dbReference>
<evidence type="ECO:0000256" key="3">
    <source>
        <dbReference type="ARBA" id="ARBA00023015"/>
    </source>
</evidence>
<keyword evidence="2" id="KW-0963">Cytoplasm</keyword>
<dbReference type="GO" id="GO:0003677">
    <property type="term" value="F:DNA binding"/>
    <property type="evidence" value="ECO:0007669"/>
    <property type="project" value="UniProtKB-KW"/>
</dbReference>
<dbReference type="RefSeq" id="WP_063777000.1">
    <property type="nucleotide sequence ID" value="NZ_CADFFD010000025.1"/>
</dbReference>
<dbReference type="EMBL" id="PVHK01000116">
    <property type="protein sequence ID" value="PRH41313.1"/>
    <property type="molecule type" value="Genomic_DNA"/>
</dbReference>
<protein>
    <submittedName>
        <fullName evidence="7">Cu(I)-responsive transcriptional regulator</fullName>
    </submittedName>
</protein>
<evidence type="ECO:0000256" key="2">
    <source>
        <dbReference type="ARBA" id="ARBA00022490"/>
    </source>
</evidence>
<reference evidence="7 8" key="1">
    <citation type="submission" date="2018-03" db="EMBL/GenBank/DDBJ databases">
        <authorList>
            <person name="Nguyen K."/>
            <person name="Fouts D."/>
            <person name="Sutton G."/>
        </authorList>
    </citation>
    <scope>NUCLEOTIDE SEQUENCE [LARGE SCALE GENOMIC DNA]</scope>
    <source>
        <strain evidence="7 8">AU3578</strain>
    </source>
</reference>
<dbReference type="PANTHER" id="PTHR30204">
    <property type="entry name" value="REDOX-CYCLING DRUG-SENSING TRANSCRIPTIONAL ACTIVATOR SOXR"/>
    <property type="match status" value="1"/>
</dbReference>